<dbReference type="PANTHER" id="PTHR48097:SF9">
    <property type="entry name" value="L-THREONINE ALDOLASE"/>
    <property type="match status" value="1"/>
</dbReference>
<dbReference type="PANTHER" id="PTHR48097">
    <property type="entry name" value="L-THREONINE ALDOLASE-RELATED"/>
    <property type="match status" value="1"/>
</dbReference>
<dbReference type="Pfam" id="PF01212">
    <property type="entry name" value="Beta_elim_lyase"/>
    <property type="match status" value="1"/>
</dbReference>
<dbReference type="FunFam" id="3.40.640.10:FF:000030">
    <property type="entry name" value="Low-specificity L-threonine aldolase"/>
    <property type="match status" value="1"/>
</dbReference>
<dbReference type="PIRSF" id="PIRSF017617">
    <property type="entry name" value="Thr_aldolase"/>
    <property type="match status" value="1"/>
</dbReference>
<evidence type="ECO:0000256" key="3">
    <source>
        <dbReference type="ARBA" id="ARBA00022898"/>
    </source>
</evidence>
<name>A0A9W5YC26_9FIRM</name>
<dbReference type="Proteomes" id="UP001144256">
    <property type="component" value="Unassembled WGS sequence"/>
</dbReference>
<dbReference type="NCBIfam" id="NF041359">
    <property type="entry name" value="GntG_guanitoxin"/>
    <property type="match status" value="1"/>
</dbReference>
<dbReference type="Gene3D" id="3.90.1150.10">
    <property type="entry name" value="Aspartate Aminotransferase, domain 1"/>
    <property type="match status" value="1"/>
</dbReference>
<keyword evidence="3" id="KW-0663">Pyridoxal phosphate</keyword>
<evidence type="ECO:0000313" key="8">
    <source>
        <dbReference type="Proteomes" id="UP001144256"/>
    </source>
</evidence>
<dbReference type="InterPro" id="IPR015422">
    <property type="entry name" value="PyrdxlP-dep_Trfase_small"/>
</dbReference>
<evidence type="ECO:0000256" key="1">
    <source>
        <dbReference type="ARBA" id="ARBA00001933"/>
    </source>
</evidence>
<dbReference type="GO" id="GO:0006567">
    <property type="term" value="P:L-threonine catabolic process"/>
    <property type="evidence" value="ECO:0007669"/>
    <property type="project" value="TreeGrafter"/>
</dbReference>
<evidence type="ECO:0000256" key="4">
    <source>
        <dbReference type="ARBA" id="ARBA00023239"/>
    </source>
</evidence>
<dbReference type="CDD" id="cd06502">
    <property type="entry name" value="TA_like"/>
    <property type="match status" value="1"/>
</dbReference>
<gene>
    <name evidence="7" type="primary">ltaE</name>
    <name evidence="7" type="ORF">SH1V18_32120</name>
</gene>
<dbReference type="GO" id="GO:0006545">
    <property type="term" value="P:glycine biosynthetic process"/>
    <property type="evidence" value="ECO:0007669"/>
    <property type="project" value="TreeGrafter"/>
</dbReference>
<dbReference type="InterPro" id="IPR015421">
    <property type="entry name" value="PyrdxlP-dep_Trfase_major"/>
</dbReference>
<dbReference type="Gene3D" id="3.40.640.10">
    <property type="entry name" value="Type I PLP-dependent aspartate aminotransferase-like (Major domain)"/>
    <property type="match status" value="1"/>
</dbReference>
<reference evidence="7" key="1">
    <citation type="submission" date="2022-06" db="EMBL/GenBank/DDBJ databases">
        <title>Vallitalea longa sp. nov., an anaerobic bacterium isolated from marine sediment.</title>
        <authorList>
            <person name="Hirano S."/>
            <person name="Terahara T."/>
            <person name="Mori K."/>
            <person name="Hamada M."/>
            <person name="Matsumoto R."/>
            <person name="Kobayashi T."/>
        </authorList>
    </citation>
    <scope>NUCLEOTIDE SEQUENCE</scope>
    <source>
        <strain evidence="7">SH18-1</strain>
    </source>
</reference>
<dbReference type="EMBL" id="BRLB01000011">
    <property type="protein sequence ID" value="GKX30732.1"/>
    <property type="molecule type" value="Genomic_DNA"/>
</dbReference>
<sequence length="339" mass="37462">MIDLRSDTVTKPTKEMREAMYNAVVGDDVYGDDPTVNELESYAAELVGKEAAIFVPSGTFGNQVSLLTHCNRGDEVILGDDCHIVQHEVGASSVIAGVQLRTLKSDRGILDVAEIKSKIREEDIHFPKTGLICVENAHSNGRVIPVDVLKNIYAVAQENNIPVHLDGARLFNAACTLKTEAKEIAKHCDSVMFCLSKGLCAPVGSIVAGSRDFIDKARKNRKLMGGGLRQSGILAAAGLVALREMTKRLHVDHDNAKLLGEKLNELDNVNVFLEDTHISMVFFEITKDIDYRHLVDYYNDNGIKVNGPENGVMRFVTNNDVKEEDIDYIVECTDKYLNR</sequence>
<comment type="similarity">
    <text evidence="2">Belongs to the threonine aldolase family.</text>
</comment>
<dbReference type="RefSeq" id="WP_281817181.1">
    <property type="nucleotide sequence ID" value="NZ_BRLB01000011.1"/>
</dbReference>
<evidence type="ECO:0000256" key="2">
    <source>
        <dbReference type="ARBA" id="ARBA00006966"/>
    </source>
</evidence>
<dbReference type="GO" id="GO:0005829">
    <property type="term" value="C:cytosol"/>
    <property type="evidence" value="ECO:0007669"/>
    <property type="project" value="TreeGrafter"/>
</dbReference>
<dbReference type="GO" id="GO:0008732">
    <property type="term" value="F:L-allo-threonine aldolase activity"/>
    <property type="evidence" value="ECO:0007669"/>
    <property type="project" value="TreeGrafter"/>
</dbReference>
<comment type="caution">
    <text evidence="7">The sequence shown here is derived from an EMBL/GenBank/DDBJ whole genome shotgun (WGS) entry which is preliminary data.</text>
</comment>
<feature type="modified residue" description="N6-(pyridoxal phosphate)lysine" evidence="5">
    <location>
        <position position="197"/>
    </location>
</feature>
<dbReference type="AlphaFoldDB" id="A0A9W5YC26"/>
<dbReference type="InterPro" id="IPR023603">
    <property type="entry name" value="Low_specificity_L-TA-like"/>
</dbReference>
<evidence type="ECO:0000259" key="6">
    <source>
        <dbReference type="Pfam" id="PF01212"/>
    </source>
</evidence>
<proteinExistence type="inferred from homology"/>
<feature type="domain" description="Aromatic amino acid beta-eliminating lyase/threonine aldolase" evidence="6">
    <location>
        <begin position="3"/>
        <end position="284"/>
    </location>
</feature>
<dbReference type="InterPro" id="IPR001597">
    <property type="entry name" value="ArAA_b-elim_lyase/Thr_aldolase"/>
</dbReference>
<keyword evidence="4" id="KW-0456">Lyase</keyword>
<organism evidence="7 8">
    <name type="scientific">Vallitalea longa</name>
    <dbReference type="NCBI Taxonomy" id="2936439"/>
    <lineage>
        <taxon>Bacteria</taxon>
        <taxon>Bacillati</taxon>
        <taxon>Bacillota</taxon>
        <taxon>Clostridia</taxon>
        <taxon>Lachnospirales</taxon>
        <taxon>Vallitaleaceae</taxon>
        <taxon>Vallitalea</taxon>
    </lineage>
</organism>
<dbReference type="NCBIfam" id="NF007825">
    <property type="entry name" value="PRK10534.1"/>
    <property type="match status" value="1"/>
</dbReference>
<accession>A0A9W5YC26</accession>
<evidence type="ECO:0000256" key="5">
    <source>
        <dbReference type="PIRSR" id="PIRSR017617-1"/>
    </source>
</evidence>
<dbReference type="SUPFAM" id="SSF53383">
    <property type="entry name" value="PLP-dependent transferases"/>
    <property type="match status" value="1"/>
</dbReference>
<dbReference type="InterPro" id="IPR015424">
    <property type="entry name" value="PyrdxlP-dep_Trfase"/>
</dbReference>
<protein>
    <submittedName>
        <fullName evidence="7">Threonine aldolase</fullName>
    </submittedName>
</protein>
<keyword evidence="8" id="KW-1185">Reference proteome</keyword>
<comment type="cofactor">
    <cofactor evidence="1">
        <name>pyridoxal 5'-phosphate</name>
        <dbReference type="ChEBI" id="CHEBI:597326"/>
    </cofactor>
</comment>
<evidence type="ECO:0000313" key="7">
    <source>
        <dbReference type="EMBL" id="GKX30732.1"/>
    </source>
</evidence>